<evidence type="ECO:0000313" key="2">
    <source>
        <dbReference type="EMBL" id="EOS16621.1"/>
    </source>
</evidence>
<dbReference type="Proteomes" id="UP000014200">
    <property type="component" value="Unassembled WGS sequence"/>
</dbReference>
<dbReference type="STRING" id="1235788.C802_00300"/>
<keyword evidence="1" id="KW-0812">Transmembrane</keyword>
<dbReference type="EMBL" id="ASSP01000003">
    <property type="protein sequence ID" value="EOS16621.1"/>
    <property type="molecule type" value="Genomic_DNA"/>
</dbReference>
<proteinExistence type="predicted"/>
<protein>
    <recommendedName>
        <fullName evidence="4">DUF3989 domain-containing protein</fullName>
    </recommendedName>
</protein>
<keyword evidence="3" id="KW-1185">Reference proteome</keyword>
<sequence length="102" mass="11681">MKIKETFIRIRDAADDRLRSFCGALTPEKRLAAILITGALFAIVNFYMIFRAIYDIGRDDAPREVIEIAPIEVPDFTGPGSQEEMVRGMEEFFNQFDSEEDE</sequence>
<evidence type="ECO:0008006" key="4">
    <source>
        <dbReference type="Google" id="ProtNLM"/>
    </source>
</evidence>
<keyword evidence="1" id="KW-0472">Membrane</keyword>
<feature type="transmembrane region" description="Helical" evidence="1">
    <location>
        <begin position="31"/>
        <end position="50"/>
    </location>
</feature>
<keyword evidence="1" id="KW-1133">Transmembrane helix</keyword>
<dbReference type="AlphaFoldDB" id="R9IDH6"/>
<accession>R9IDH6</accession>
<dbReference type="InterPro" id="IPR025050">
    <property type="entry name" value="TraL_transposon"/>
</dbReference>
<dbReference type="HOGENOM" id="CLU_2340921_0_0_10"/>
<dbReference type="RefSeq" id="WP_016274786.1">
    <property type="nucleotide sequence ID" value="NZ_JANKBR010000030.1"/>
</dbReference>
<dbReference type="Pfam" id="PF13150">
    <property type="entry name" value="TraL_transposon"/>
    <property type="match status" value="1"/>
</dbReference>
<dbReference type="OrthoDB" id="1028759at2"/>
<gene>
    <name evidence="2" type="ORF">C802_00300</name>
</gene>
<reference evidence="2 3" key="1">
    <citation type="submission" date="2013-04" db="EMBL/GenBank/DDBJ databases">
        <title>The Genome Sequence of Bacteroides massiliensis dnLKV3.</title>
        <authorList>
            <consortium name="The Broad Institute Genomics Platform"/>
            <consortium name="The Broad Institute Genome Sequencing Center for Infectious Disease"/>
            <person name="Earl A."/>
            <person name="Xavier R."/>
            <person name="Kuhn K."/>
            <person name="Stappenbeck T."/>
            <person name="Walker B."/>
            <person name="Young S."/>
            <person name="Zeng Q."/>
            <person name="Gargeya S."/>
            <person name="Fitzgerald M."/>
            <person name="Haas B."/>
            <person name="Abouelleil A."/>
            <person name="Allen A.W."/>
            <person name="Alvarado L."/>
            <person name="Arachchi H.M."/>
            <person name="Berlin A.M."/>
            <person name="Chapman S.B."/>
            <person name="Gainer-Dewar J."/>
            <person name="Goldberg J."/>
            <person name="Griggs A."/>
            <person name="Gujja S."/>
            <person name="Hansen M."/>
            <person name="Howarth C."/>
            <person name="Imamovic A."/>
            <person name="Ireland A."/>
            <person name="Larimer J."/>
            <person name="McCowan C."/>
            <person name="Murphy C."/>
            <person name="Pearson M."/>
            <person name="Poon T.W."/>
            <person name="Priest M."/>
            <person name="Roberts A."/>
            <person name="Saif S."/>
            <person name="Shea T."/>
            <person name="Sisk P."/>
            <person name="Sykes S."/>
            <person name="Wortman J."/>
            <person name="Nusbaum C."/>
            <person name="Birren B."/>
        </authorList>
    </citation>
    <scope>NUCLEOTIDE SEQUENCE [LARGE SCALE GENOMIC DNA]</scope>
    <source>
        <strain evidence="3">dnLKV3</strain>
    </source>
</reference>
<evidence type="ECO:0000256" key="1">
    <source>
        <dbReference type="SAM" id="Phobius"/>
    </source>
</evidence>
<dbReference type="PATRIC" id="fig|1235788.3.peg.296"/>
<comment type="caution">
    <text evidence="2">The sequence shown here is derived from an EMBL/GenBank/DDBJ whole genome shotgun (WGS) entry which is preliminary data.</text>
</comment>
<evidence type="ECO:0000313" key="3">
    <source>
        <dbReference type="Proteomes" id="UP000014200"/>
    </source>
</evidence>
<organism evidence="2 3">
    <name type="scientific">Phocaeicola sartorii</name>
    <dbReference type="NCBI Taxonomy" id="671267"/>
    <lineage>
        <taxon>Bacteria</taxon>
        <taxon>Pseudomonadati</taxon>
        <taxon>Bacteroidota</taxon>
        <taxon>Bacteroidia</taxon>
        <taxon>Bacteroidales</taxon>
        <taxon>Bacteroidaceae</taxon>
        <taxon>Phocaeicola</taxon>
    </lineage>
</organism>
<name>R9IDH6_9BACT</name>